<dbReference type="InterPro" id="IPR050109">
    <property type="entry name" value="HTH-type_TetR-like_transc_reg"/>
</dbReference>
<evidence type="ECO:0000256" key="5">
    <source>
        <dbReference type="PROSITE-ProRule" id="PRU00335"/>
    </source>
</evidence>
<reference evidence="7 8" key="1">
    <citation type="submission" date="2018-11" db="EMBL/GenBank/DDBJ databases">
        <title>Sequencing the genomes of 1000 actinobacteria strains.</title>
        <authorList>
            <person name="Klenk H.-P."/>
        </authorList>
    </citation>
    <scope>NUCLEOTIDE SEQUENCE [LARGE SCALE GENOMIC DNA]</scope>
    <source>
        <strain evidence="7 8">DSM 44348</strain>
    </source>
</reference>
<dbReference type="PANTHER" id="PTHR30055">
    <property type="entry name" value="HTH-TYPE TRANSCRIPTIONAL REGULATOR RUTR"/>
    <property type="match status" value="1"/>
</dbReference>
<keyword evidence="2" id="KW-0805">Transcription regulation</keyword>
<dbReference type="Gene3D" id="1.10.10.60">
    <property type="entry name" value="Homeodomain-like"/>
    <property type="match status" value="1"/>
</dbReference>
<dbReference type="Pfam" id="PF00440">
    <property type="entry name" value="TetR_N"/>
    <property type="match status" value="1"/>
</dbReference>
<dbReference type="SUPFAM" id="SSF46689">
    <property type="entry name" value="Homeodomain-like"/>
    <property type="match status" value="1"/>
</dbReference>
<dbReference type="GO" id="GO:0000976">
    <property type="term" value="F:transcription cis-regulatory region binding"/>
    <property type="evidence" value="ECO:0007669"/>
    <property type="project" value="TreeGrafter"/>
</dbReference>
<dbReference type="InterPro" id="IPR004111">
    <property type="entry name" value="Repressor_TetR_C"/>
</dbReference>
<feature type="domain" description="HTH tetR-type" evidence="6">
    <location>
        <begin position="2"/>
        <end position="62"/>
    </location>
</feature>
<dbReference type="InterPro" id="IPR036271">
    <property type="entry name" value="Tet_transcr_reg_TetR-rel_C_sf"/>
</dbReference>
<dbReference type="AlphaFoldDB" id="A0A3N2GZ10"/>
<dbReference type="Proteomes" id="UP000274843">
    <property type="component" value="Unassembled WGS sequence"/>
</dbReference>
<dbReference type="GeneID" id="301845517"/>
<gene>
    <name evidence="7" type="ORF">EDD35_4178</name>
</gene>
<keyword evidence="4" id="KW-0804">Transcription</keyword>
<dbReference type="InterPro" id="IPR003012">
    <property type="entry name" value="Tet_transcr_reg_TetR"/>
</dbReference>
<sequence>MAINPEVIARTALRLLTDVGLDGLTMRVVATELGVRAPTLYWHVKNKQELLDAMATAMYIEATGGLEAPGAGVSWEDWLADGARRLRRTMLRYRDGARVLAGTNTTHPGLFRTVELTLRTMRDAGFSVADAAEGYPALLHYTIGFTIEEQARTGTAYGEDNPYEPGRLERSIDREQFPLTASVVGRLFAQDTDAAFEAGLRVILTGLRTTYLR</sequence>
<accession>A0A3N2GZ10</accession>
<evidence type="ECO:0000313" key="7">
    <source>
        <dbReference type="EMBL" id="ROS41807.1"/>
    </source>
</evidence>
<evidence type="ECO:0000256" key="3">
    <source>
        <dbReference type="ARBA" id="ARBA00023125"/>
    </source>
</evidence>
<comment type="caution">
    <text evidence="7">The sequence shown here is derived from an EMBL/GenBank/DDBJ whole genome shotgun (WGS) entry which is preliminary data.</text>
</comment>
<dbReference type="GO" id="GO:0045892">
    <property type="term" value="P:negative regulation of DNA-templated transcription"/>
    <property type="evidence" value="ECO:0007669"/>
    <property type="project" value="InterPro"/>
</dbReference>
<dbReference type="PANTHER" id="PTHR30055:SF151">
    <property type="entry name" value="TRANSCRIPTIONAL REGULATORY PROTEIN"/>
    <property type="match status" value="1"/>
</dbReference>
<dbReference type="PROSITE" id="PS50977">
    <property type="entry name" value="HTH_TETR_2"/>
    <property type="match status" value="1"/>
</dbReference>
<dbReference type="SUPFAM" id="SSF48498">
    <property type="entry name" value="Tetracyclin repressor-like, C-terminal domain"/>
    <property type="match status" value="1"/>
</dbReference>
<keyword evidence="3 5" id="KW-0238">DNA-binding</keyword>
<dbReference type="Pfam" id="PF02909">
    <property type="entry name" value="TetR_C_1"/>
    <property type="match status" value="1"/>
</dbReference>
<dbReference type="InterPro" id="IPR009057">
    <property type="entry name" value="Homeodomain-like_sf"/>
</dbReference>
<proteinExistence type="predicted"/>
<evidence type="ECO:0000259" key="6">
    <source>
        <dbReference type="PROSITE" id="PS50977"/>
    </source>
</evidence>
<keyword evidence="8" id="KW-1185">Reference proteome</keyword>
<dbReference type="PRINTS" id="PR00400">
    <property type="entry name" value="TETREPRESSOR"/>
</dbReference>
<evidence type="ECO:0000256" key="1">
    <source>
        <dbReference type="ARBA" id="ARBA00022491"/>
    </source>
</evidence>
<dbReference type="Gene3D" id="1.10.357.10">
    <property type="entry name" value="Tetracycline Repressor, domain 2"/>
    <property type="match status" value="1"/>
</dbReference>
<evidence type="ECO:0000256" key="4">
    <source>
        <dbReference type="ARBA" id="ARBA00023163"/>
    </source>
</evidence>
<dbReference type="PRINTS" id="PR00455">
    <property type="entry name" value="HTHTETR"/>
</dbReference>
<dbReference type="InterPro" id="IPR001647">
    <property type="entry name" value="HTH_TetR"/>
</dbReference>
<protein>
    <submittedName>
        <fullName evidence="7">TetR family transcriptional regulator</fullName>
    </submittedName>
</protein>
<dbReference type="GO" id="GO:0046677">
    <property type="term" value="P:response to antibiotic"/>
    <property type="evidence" value="ECO:0007669"/>
    <property type="project" value="InterPro"/>
</dbReference>
<organism evidence="7 8">
    <name type="scientific">Amycolatopsis thermoflava</name>
    <dbReference type="NCBI Taxonomy" id="84480"/>
    <lineage>
        <taxon>Bacteria</taxon>
        <taxon>Bacillati</taxon>
        <taxon>Actinomycetota</taxon>
        <taxon>Actinomycetes</taxon>
        <taxon>Pseudonocardiales</taxon>
        <taxon>Pseudonocardiaceae</taxon>
        <taxon>Amycolatopsis</taxon>
        <taxon>Amycolatopsis methanolica group</taxon>
    </lineage>
</organism>
<dbReference type="RefSeq" id="WP_123684733.1">
    <property type="nucleotide sequence ID" value="NZ_CBDRBM010000016.1"/>
</dbReference>
<keyword evidence="1" id="KW-0678">Repressor</keyword>
<evidence type="ECO:0000313" key="8">
    <source>
        <dbReference type="Proteomes" id="UP000274843"/>
    </source>
</evidence>
<evidence type="ECO:0000256" key="2">
    <source>
        <dbReference type="ARBA" id="ARBA00023015"/>
    </source>
</evidence>
<dbReference type="EMBL" id="RKHY01000001">
    <property type="protein sequence ID" value="ROS41807.1"/>
    <property type="molecule type" value="Genomic_DNA"/>
</dbReference>
<name>A0A3N2GZ10_9PSEU</name>
<dbReference type="GO" id="GO:0003700">
    <property type="term" value="F:DNA-binding transcription factor activity"/>
    <property type="evidence" value="ECO:0007669"/>
    <property type="project" value="TreeGrafter"/>
</dbReference>
<feature type="DNA-binding region" description="H-T-H motif" evidence="5">
    <location>
        <begin position="25"/>
        <end position="44"/>
    </location>
</feature>